<sequence length="230" mass="25338">MGVLGGPRSRTCPCYFSRHRAKKGDGRRFDAGMTQTRLKGVERRERFLDAAAQIVIEQGVAAVTMDGVAALTGVTKALGYRYFKDRDDLLIALFDRETQIYVERLATEVGPSSTFEEWVRGALKYWCRRADERGELFVRLVRDCGPLAERARANRKADADGWALGLQKAFGLPARQAKQYAWFMVAGTAGALDARDGDDEAMIDAITLAVLAGAKALAKKYGEPRPTKSA</sequence>
<dbReference type="Pfam" id="PF00440">
    <property type="entry name" value="TetR_N"/>
    <property type="match status" value="1"/>
</dbReference>
<gene>
    <name evidence="6" type="ORF">CA606_07170</name>
</gene>
<evidence type="ECO:0000313" key="7">
    <source>
        <dbReference type="Proteomes" id="UP000217311"/>
    </source>
</evidence>
<proteinExistence type="predicted"/>
<evidence type="ECO:0000256" key="1">
    <source>
        <dbReference type="ARBA" id="ARBA00023015"/>
    </source>
</evidence>
<dbReference type="EMBL" id="CP023315">
    <property type="protein sequence ID" value="ATC32149.1"/>
    <property type="molecule type" value="Genomic_DNA"/>
</dbReference>
<dbReference type="Proteomes" id="UP000217311">
    <property type="component" value="Chromosome"/>
</dbReference>
<evidence type="ECO:0000259" key="5">
    <source>
        <dbReference type="PROSITE" id="PS50977"/>
    </source>
</evidence>
<dbReference type="InterPro" id="IPR050109">
    <property type="entry name" value="HTH-type_TetR-like_transc_reg"/>
</dbReference>
<dbReference type="InterPro" id="IPR001647">
    <property type="entry name" value="HTH_TetR"/>
</dbReference>
<dbReference type="GO" id="GO:0003700">
    <property type="term" value="F:DNA-binding transcription factor activity"/>
    <property type="evidence" value="ECO:0007669"/>
    <property type="project" value="TreeGrafter"/>
</dbReference>
<dbReference type="SUPFAM" id="SSF46689">
    <property type="entry name" value="Homeodomain-like"/>
    <property type="match status" value="1"/>
</dbReference>
<evidence type="ECO:0000256" key="4">
    <source>
        <dbReference type="PROSITE-ProRule" id="PRU00335"/>
    </source>
</evidence>
<keyword evidence="2 4" id="KW-0238">DNA-binding</keyword>
<dbReference type="PRINTS" id="PR00455">
    <property type="entry name" value="HTHTETR"/>
</dbReference>
<accession>A0A290MJF6</accession>
<evidence type="ECO:0000256" key="2">
    <source>
        <dbReference type="ARBA" id="ARBA00023125"/>
    </source>
</evidence>
<keyword evidence="3" id="KW-0804">Transcription</keyword>
<reference evidence="7" key="1">
    <citation type="submission" date="2017-09" db="EMBL/GenBank/DDBJ databases">
        <title>Genome evolution observed in wild isolates of Caulobacter crescentus.</title>
        <authorList>
            <person name="Ely B."/>
            <person name="Wilson K."/>
            <person name="Scott D."/>
        </authorList>
    </citation>
    <scope>NUCLEOTIDE SEQUENCE [LARGE SCALE GENOMIC DNA]</scope>
    <source>
        <strain evidence="7">CB13b1a</strain>
    </source>
</reference>
<protein>
    <submittedName>
        <fullName evidence="6">TetR/AcrR family transcriptional regulator</fullName>
    </submittedName>
</protein>
<dbReference type="AlphaFoldDB" id="A0A290MJF6"/>
<dbReference type="Gene3D" id="1.10.357.10">
    <property type="entry name" value="Tetracycline Repressor, domain 2"/>
    <property type="match status" value="1"/>
</dbReference>
<dbReference type="PANTHER" id="PTHR30055">
    <property type="entry name" value="HTH-TYPE TRANSCRIPTIONAL REGULATOR RUTR"/>
    <property type="match status" value="1"/>
</dbReference>
<keyword evidence="1" id="KW-0805">Transcription regulation</keyword>
<feature type="domain" description="HTH tetR-type" evidence="5">
    <location>
        <begin position="41"/>
        <end position="101"/>
    </location>
</feature>
<dbReference type="GO" id="GO:0000976">
    <property type="term" value="F:transcription cis-regulatory region binding"/>
    <property type="evidence" value="ECO:0007669"/>
    <property type="project" value="TreeGrafter"/>
</dbReference>
<evidence type="ECO:0000313" key="6">
    <source>
        <dbReference type="EMBL" id="ATC32149.1"/>
    </source>
</evidence>
<dbReference type="InterPro" id="IPR009057">
    <property type="entry name" value="Homeodomain-like_sf"/>
</dbReference>
<dbReference type="PROSITE" id="PS50977">
    <property type="entry name" value="HTH_TETR_2"/>
    <property type="match status" value="1"/>
</dbReference>
<feature type="DNA-binding region" description="H-T-H motif" evidence="4">
    <location>
        <begin position="64"/>
        <end position="83"/>
    </location>
</feature>
<organism evidence="6 7">
    <name type="scientific">Caulobacter vibrioides</name>
    <name type="common">Caulobacter crescentus</name>
    <dbReference type="NCBI Taxonomy" id="155892"/>
    <lineage>
        <taxon>Bacteria</taxon>
        <taxon>Pseudomonadati</taxon>
        <taxon>Pseudomonadota</taxon>
        <taxon>Alphaproteobacteria</taxon>
        <taxon>Caulobacterales</taxon>
        <taxon>Caulobacteraceae</taxon>
        <taxon>Caulobacter</taxon>
    </lineage>
</organism>
<evidence type="ECO:0000256" key="3">
    <source>
        <dbReference type="ARBA" id="ARBA00023163"/>
    </source>
</evidence>
<name>A0A290MJF6_CAUVI</name>
<dbReference type="PANTHER" id="PTHR30055:SF234">
    <property type="entry name" value="HTH-TYPE TRANSCRIPTIONAL REGULATOR BETI"/>
    <property type="match status" value="1"/>
</dbReference>